<feature type="compositionally biased region" description="Pro residues" evidence="1">
    <location>
        <begin position="178"/>
        <end position="203"/>
    </location>
</feature>
<feature type="chain" id="PRO_5046153222" description="DUF1795 domain-containing protein" evidence="2">
    <location>
        <begin position="22"/>
        <end position="375"/>
    </location>
</feature>
<feature type="signal peptide" evidence="2">
    <location>
        <begin position="1"/>
        <end position="21"/>
    </location>
</feature>
<organism evidence="3 4">
    <name type="scientific">Hoeflea alexandrii</name>
    <dbReference type="NCBI Taxonomy" id="288436"/>
    <lineage>
        <taxon>Bacteria</taxon>
        <taxon>Pseudomonadati</taxon>
        <taxon>Pseudomonadota</taxon>
        <taxon>Alphaproteobacteria</taxon>
        <taxon>Hyphomicrobiales</taxon>
        <taxon>Rhizobiaceae</taxon>
        <taxon>Hoeflea</taxon>
    </lineage>
</organism>
<dbReference type="EMBL" id="JAAAML010000001">
    <property type="protein sequence ID" value="MCO6407037.1"/>
    <property type="molecule type" value="Genomic_DNA"/>
</dbReference>
<evidence type="ECO:0000256" key="1">
    <source>
        <dbReference type="SAM" id="MobiDB-lite"/>
    </source>
</evidence>
<evidence type="ECO:0008006" key="5">
    <source>
        <dbReference type="Google" id="ProtNLM"/>
    </source>
</evidence>
<accession>A0ABT1CLF6</accession>
<dbReference type="Proteomes" id="UP001320715">
    <property type="component" value="Unassembled WGS sequence"/>
</dbReference>
<comment type="caution">
    <text evidence="3">The sequence shown here is derived from an EMBL/GenBank/DDBJ whole genome shotgun (WGS) entry which is preliminary data.</text>
</comment>
<proteinExistence type="predicted"/>
<evidence type="ECO:0000313" key="3">
    <source>
        <dbReference type="EMBL" id="MCO6407037.1"/>
    </source>
</evidence>
<protein>
    <recommendedName>
        <fullName evidence="5">DUF1795 domain-containing protein</fullName>
    </recommendedName>
</protein>
<name>A0ABT1CLF6_9HYPH</name>
<reference evidence="3 4" key="1">
    <citation type="submission" date="2020-01" db="EMBL/GenBank/DDBJ databases">
        <title>Genomes of bacteria type strains.</title>
        <authorList>
            <person name="Chen J."/>
            <person name="Zhu S."/>
            <person name="Yang J."/>
        </authorList>
    </citation>
    <scope>NUCLEOTIDE SEQUENCE [LARGE SCALE GENOMIC DNA]</scope>
    <source>
        <strain evidence="3 4">DSM 16655</strain>
    </source>
</reference>
<evidence type="ECO:0000256" key="2">
    <source>
        <dbReference type="SAM" id="SignalP"/>
    </source>
</evidence>
<keyword evidence="2" id="KW-0732">Signal</keyword>
<sequence length="375" mass="41161">MVWRLLMAALLVIAGAQAGMAQDVTFRTYKDVAGFSCEFPSDWDFDQARNFDRIFTSAKAPDATIIIQVIEQDKAAEKTVAGQLEALKQQLLRAPDGRILNEGTAPIAGQQVPYLIAGYTALDTADTQRAFRHIQMVVTTPRAFLLMSYSAPDESFDQEMRVFQNCSATLQIEAAGTPAPPVSSQPAPQQPAPEQPAPQPPAAPEGQAQDTEVPDAVAPGSEETLIWRHNTDRDFWIAVPSTWSNKADQSEPYSVDMQHPDRVEGVIVFVVDMTKTSKVKEYADAWELVLADKIFFMKNRLAVPQKDHPGVGLAKTPGILREYQGEINGATVRSVAAYVVNKKRGFTVVGYHFLGDAQGEKRIRAAVESFRLAAP</sequence>
<feature type="region of interest" description="Disordered" evidence="1">
    <location>
        <begin position="176"/>
        <end position="217"/>
    </location>
</feature>
<evidence type="ECO:0000313" key="4">
    <source>
        <dbReference type="Proteomes" id="UP001320715"/>
    </source>
</evidence>
<dbReference type="Gene3D" id="3.40.1000.10">
    <property type="entry name" value="Mog1/PsbP, alpha/beta/alpha sandwich"/>
    <property type="match status" value="1"/>
</dbReference>
<gene>
    <name evidence="3" type="ORF">GTW23_02525</name>
</gene>
<keyword evidence="4" id="KW-1185">Reference proteome</keyword>